<dbReference type="Pfam" id="PF14534">
    <property type="entry name" value="DUF4440"/>
    <property type="match status" value="1"/>
</dbReference>
<sequence length="285" mass="29869">MPRTLSVAGLSLMLALVTAPTLANDTAPVVAAERAFAAQGLELGWVAAFKRNAAPDGITFSPEPVNAQANLAKLPEGKDPVPLTWWPVWAGMARSGDMGFTMGPFAIGDKGFGHFFTVWVRQPDGSWKWVYDGGPRNKDKSPLGPDTEPASLPPATAAAGSAEAAMKQVTALESALAAQAASDARAAYLAHLAPDARVMGSPEQPATTPEAVTAELSRRAPALSFAALGGKASSAGDLAFTYGSAAWTGKDGQPHRGHYVRIWQNRTQGWKLVFDELLPVPPAKS</sequence>
<dbReference type="KEGG" id="acru:HHL28_01265"/>
<dbReference type="InterPro" id="IPR032710">
    <property type="entry name" value="NTF2-like_dom_sf"/>
</dbReference>
<feature type="signal peptide" evidence="2">
    <location>
        <begin position="1"/>
        <end position="23"/>
    </location>
</feature>
<keyword evidence="5" id="KW-1185">Reference proteome</keyword>
<dbReference type="InterPro" id="IPR027843">
    <property type="entry name" value="DUF4440"/>
</dbReference>
<gene>
    <name evidence="4" type="ORF">HHL28_01265</name>
</gene>
<accession>A0A858R3H6</accession>
<keyword evidence="2" id="KW-0732">Signal</keyword>
<reference evidence="4" key="1">
    <citation type="submission" date="2020-04" db="EMBL/GenBank/DDBJ databases">
        <title>A desert anoxygenic phototrophic bacterium fixes CO2 using RubisCO under aerobic conditions.</title>
        <authorList>
            <person name="Tang K."/>
        </authorList>
    </citation>
    <scope>NUCLEOTIDE SEQUENCE [LARGE SCALE GENOMIC DNA]</scope>
    <source>
        <strain evidence="4">MIMtkB3</strain>
    </source>
</reference>
<dbReference type="Gene3D" id="3.10.450.50">
    <property type="match status" value="2"/>
</dbReference>
<organism evidence="4 5">
    <name type="scientific">Aerophototrophica crusticola</name>
    <dbReference type="NCBI Taxonomy" id="1709002"/>
    <lineage>
        <taxon>Bacteria</taxon>
        <taxon>Pseudomonadati</taxon>
        <taxon>Pseudomonadota</taxon>
        <taxon>Alphaproteobacteria</taxon>
        <taxon>Rhodospirillales</taxon>
        <taxon>Rhodospirillaceae</taxon>
        <taxon>Aerophototrophica</taxon>
    </lineage>
</organism>
<protein>
    <submittedName>
        <fullName evidence="4">Nuclear transport factor 2 family protein</fullName>
    </submittedName>
</protein>
<evidence type="ECO:0000256" key="2">
    <source>
        <dbReference type="SAM" id="SignalP"/>
    </source>
</evidence>
<dbReference type="Proteomes" id="UP000501891">
    <property type="component" value="Chromosome"/>
</dbReference>
<feature type="compositionally biased region" description="Low complexity" evidence="1">
    <location>
        <begin position="147"/>
        <end position="159"/>
    </location>
</feature>
<feature type="chain" id="PRO_5032992992" evidence="2">
    <location>
        <begin position="24"/>
        <end position="285"/>
    </location>
</feature>
<evidence type="ECO:0000259" key="3">
    <source>
        <dbReference type="Pfam" id="PF14534"/>
    </source>
</evidence>
<name>A0A858R3H6_9PROT</name>
<evidence type="ECO:0000256" key="1">
    <source>
        <dbReference type="SAM" id="MobiDB-lite"/>
    </source>
</evidence>
<evidence type="ECO:0000313" key="4">
    <source>
        <dbReference type="EMBL" id="QJE71922.1"/>
    </source>
</evidence>
<feature type="region of interest" description="Disordered" evidence="1">
    <location>
        <begin position="131"/>
        <end position="159"/>
    </location>
</feature>
<dbReference type="AlphaFoldDB" id="A0A858R3H6"/>
<evidence type="ECO:0000313" key="5">
    <source>
        <dbReference type="Proteomes" id="UP000501891"/>
    </source>
</evidence>
<dbReference type="SUPFAM" id="SSF54427">
    <property type="entry name" value="NTF2-like"/>
    <property type="match status" value="1"/>
</dbReference>
<proteinExistence type="predicted"/>
<feature type="domain" description="DUF4440" evidence="3">
    <location>
        <begin position="170"/>
        <end position="272"/>
    </location>
</feature>
<dbReference type="EMBL" id="CP051775">
    <property type="protein sequence ID" value="QJE71922.1"/>
    <property type="molecule type" value="Genomic_DNA"/>
</dbReference>